<dbReference type="InterPro" id="IPR036554">
    <property type="entry name" value="GHMP_kinase_C_sf"/>
</dbReference>
<gene>
    <name evidence="8" type="ordered locus">BN4_12080</name>
</gene>
<dbReference type="InterPro" id="IPR013750">
    <property type="entry name" value="GHMP_kinase_C_dom"/>
</dbReference>
<dbReference type="InterPro" id="IPR052203">
    <property type="entry name" value="GHMP_Kinase-Related"/>
</dbReference>
<dbReference type="STRING" id="1322246.BN4_12080"/>
<keyword evidence="2" id="KW-0547">Nucleotide-binding</keyword>
<accession>M1WMB5</accession>
<evidence type="ECO:0000313" key="9">
    <source>
        <dbReference type="Proteomes" id="UP000011724"/>
    </source>
</evidence>
<reference evidence="8 9" key="1">
    <citation type="journal article" date="2013" name="PLoS ONE">
        <title>The first genomic and proteomic characterization of a deep-sea sulfate reducer: insights into the piezophilic lifestyle of Desulfovibrio piezophilus.</title>
        <authorList>
            <person name="Pradel N."/>
            <person name="Ji B."/>
            <person name="Gimenez G."/>
            <person name="Talla E."/>
            <person name="Lenoble P."/>
            <person name="Garel M."/>
            <person name="Tamburini C."/>
            <person name="Fourquet P."/>
            <person name="Lebrun R."/>
            <person name="Bertin P."/>
            <person name="Denis Y."/>
            <person name="Pophillat M."/>
            <person name="Barbe V."/>
            <person name="Ollivier B."/>
            <person name="Dolla A."/>
        </authorList>
    </citation>
    <scope>NUCLEOTIDE SEQUENCE [LARGE SCALE GENOMIC DNA]</scope>
    <source>
        <strain evidence="9">DSM 10523 / SB164P1</strain>
    </source>
</reference>
<evidence type="ECO:0000256" key="5">
    <source>
        <dbReference type="ARBA" id="ARBA00038121"/>
    </source>
</evidence>
<evidence type="ECO:0000259" key="6">
    <source>
        <dbReference type="Pfam" id="PF00288"/>
    </source>
</evidence>
<evidence type="ECO:0000256" key="3">
    <source>
        <dbReference type="ARBA" id="ARBA00022777"/>
    </source>
</evidence>
<dbReference type="AlphaFoldDB" id="M1WMB5"/>
<dbReference type="RefSeq" id="WP_015415359.1">
    <property type="nucleotide sequence ID" value="NC_020409.1"/>
</dbReference>
<dbReference type="Pfam" id="PF08544">
    <property type="entry name" value="GHMP_kinases_C"/>
    <property type="match status" value="1"/>
</dbReference>
<dbReference type="GO" id="GO:0050201">
    <property type="term" value="F:fucokinase activity"/>
    <property type="evidence" value="ECO:0007669"/>
    <property type="project" value="TreeGrafter"/>
</dbReference>
<evidence type="ECO:0000313" key="8">
    <source>
        <dbReference type="EMBL" id="CCH49315.1"/>
    </source>
</evidence>
<dbReference type="eggNOG" id="COG2605">
    <property type="taxonomic scope" value="Bacteria"/>
</dbReference>
<dbReference type="InterPro" id="IPR014606">
    <property type="entry name" value="Heptose_7-P_kinase"/>
</dbReference>
<dbReference type="PRINTS" id="PR00960">
    <property type="entry name" value="LMBPPROTEIN"/>
</dbReference>
<dbReference type="InterPro" id="IPR020568">
    <property type="entry name" value="Ribosomal_Su5_D2-typ_SF"/>
</dbReference>
<dbReference type="PIRSF" id="PIRSF036406">
    <property type="entry name" value="Hept_kin"/>
    <property type="match status" value="1"/>
</dbReference>
<evidence type="ECO:0000256" key="4">
    <source>
        <dbReference type="ARBA" id="ARBA00022840"/>
    </source>
</evidence>
<dbReference type="KEGG" id="dpi:BN4_12080"/>
<dbReference type="Proteomes" id="UP000011724">
    <property type="component" value="Chromosome"/>
</dbReference>
<dbReference type="SUPFAM" id="SSF54211">
    <property type="entry name" value="Ribosomal protein S5 domain 2-like"/>
    <property type="match status" value="1"/>
</dbReference>
<feature type="domain" description="GHMP kinase N-terminal" evidence="6">
    <location>
        <begin position="72"/>
        <end position="157"/>
    </location>
</feature>
<feature type="domain" description="GHMP kinase C-terminal" evidence="7">
    <location>
        <begin position="227"/>
        <end position="305"/>
    </location>
</feature>
<dbReference type="OrthoDB" id="9812992at2"/>
<dbReference type="HOGENOM" id="CLU_048558_1_0_7"/>
<proteinExistence type="inferred from homology"/>
<dbReference type="EMBL" id="FO203427">
    <property type="protein sequence ID" value="CCH49315.1"/>
    <property type="molecule type" value="Genomic_DNA"/>
</dbReference>
<evidence type="ECO:0000259" key="7">
    <source>
        <dbReference type="Pfam" id="PF08544"/>
    </source>
</evidence>
<keyword evidence="9" id="KW-1185">Reference proteome</keyword>
<comment type="similarity">
    <text evidence="5">Belongs to the GHMP kinase family.</text>
</comment>
<evidence type="ECO:0000256" key="2">
    <source>
        <dbReference type="ARBA" id="ARBA00022741"/>
    </source>
</evidence>
<keyword evidence="3 8" id="KW-0418">Kinase</keyword>
<dbReference type="SUPFAM" id="SSF55060">
    <property type="entry name" value="GHMP Kinase, C-terminal domain"/>
    <property type="match status" value="1"/>
</dbReference>
<dbReference type="InterPro" id="IPR006204">
    <property type="entry name" value="GHMP_kinase_N_dom"/>
</dbReference>
<reference evidence="9" key="2">
    <citation type="journal article" date="2013" name="Stand. Genomic Sci.">
        <title>Complete genome sequence of Desulfocapsa sulfexigens, a marine deltaproteobacterium specialized in disproportionating inorganic sulfur compounds.</title>
        <authorList>
            <person name="Finster K.W."/>
            <person name="Kjeldsen K.U."/>
            <person name="Kube M."/>
            <person name="Reinhardt R."/>
            <person name="Mussmann M."/>
            <person name="Amann R."/>
            <person name="Schreiber L."/>
        </authorList>
    </citation>
    <scope>NUCLEOTIDE SEQUENCE [LARGE SCALE GENOMIC DNA]</scope>
    <source>
        <strain evidence="9">DSM 10523 / SB164P1</strain>
    </source>
</reference>
<dbReference type="GO" id="GO:0042352">
    <property type="term" value="P:GDP-L-fucose salvage"/>
    <property type="evidence" value="ECO:0007669"/>
    <property type="project" value="TreeGrafter"/>
</dbReference>
<dbReference type="GO" id="GO:0005524">
    <property type="term" value="F:ATP binding"/>
    <property type="evidence" value="ECO:0007669"/>
    <property type="project" value="UniProtKB-KW"/>
</dbReference>
<keyword evidence="4" id="KW-0067">ATP-binding</keyword>
<dbReference type="PANTHER" id="PTHR32463">
    <property type="entry name" value="L-FUCOSE KINASE"/>
    <property type="match status" value="1"/>
</dbReference>
<dbReference type="PANTHER" id="PTHR32463:SF0">
    <property type="entry name" value="L-FUCOSE KINASE"/>
    <property type="match status" value="1"/>
</dbReference>
<dbReference type="BioCyc" id="DPIE1322246:BN4_RS10455-MONOMER"/>
<evidence type="ECO:0000256" key="1">
    <source>
        <dbReference type="ARBA" id="ARBA00022679"/>
    </source>
</evidence>
<dbReference type="PATRIC" id="fig|879567.3.peg.2213"/>
<sequence>MIISRTPMRVSFAGGGSDLSVYYQQTPGIVLSTAIDRYIYITVNKMFDDKIRVSYSTTEIVDCVDDLKHNIIREALKIVGISHGVEVVYMGDIPIGNAGIGLGSSSSLAVGVLNALYAFKGMHVSAERLAREACQIEIEILGHPIGKQDQYIAAYGGINTIQFNQDESVFVDPVIFTRQTKAALQGKLMMFFTGLVRISSDILAEQKGNIRDNKTFLDKMVGLARVMRESLVANEFDRVGEILHAGWMCKRNLASTISCTSIDEDYQRAMDAGAIGGKILGAGGGGFLLFYCDEEKQASVRQALSHLKETPFNFEPQGSKIIHLSD</sequence>
<dbReference type="Pfam" id="PF00288">
    <property type="entry name" value="GHMP_kinases_N"/>
    <property type="match status" value="1"/>
</dbReference>
<keyword evidence="1" id="KW-0808">Transferase</keyword>
<name>M1WMB5_PSEP2</name>
<protein>
    <submittedName>
        <fullName evidence="8">GHMP kinase</fullName>
    </submittedName>
</protein>
<dbReference type="Gene3D" id="3.30.230.120">
    <property type="match status" value="1"/>
</dbReference>
<dbReference type="InterPro" id="IPR001174">
    <property type="entry name" value="HddA/FKP"/>
</dbReference>
<organism evidence="8 9">
    <name type="scientific">Pseudodesulfovibrio piezophilus (strain DSM 21447 / JCM 15486 / C1TLV30)</name>
    <name type="common">Desulfovibrio piezophilus</name>
    <dbReference type="NCBI Taxonomy" id="1322246"/>
    <lineage>
        <taxon>Bacteria</taxon>
        <taxon>Pseudomonadati</taxon>
        <taxon>Thermodesulfobacteriota</taxon>
        <taxon>Desulfovibrionia</taxon>
        <taxon>Desulfovibrionales</taxon>
        <taxon>Desulfovibrionaceae</taxon>
    </lineage>
</organism>